<protein>
    <submittedName>
        <fullName evidence="1">Uncharacterized protein</fullName>
    </submittedName>
</protein>
<dbReference type="EMBL" id="LAZR01067805">
    <property type="protein sequence ID" value="KKK50859.1"/>
    <property type="molecule type" value="Genomic_DNA"/>
</dbReference>
<comment type="caution">
    <text evidence="1">The sequence shown here is derived from an EMBL/GenBank/DDBJ whole genome shotgun (WGS) entry which is preliminary data.</text>
</comment>
<evidence type="ECO:0000313" key="1">
    <source>
        <dbReference type="EMBL" id="KKK50859.1"/>
    </source>
</evidence>
<dbReference type="AlphaFoldDB" id="A0A0F8Y9V2"/>
<sequence length="40" mass="4386">PDLLLTAAQIQTSLGDIDARVQTQLQAIEEKIRELVPIKG</sequence>
<feature type="non-terminal residue" evidence="1">
    <location>
        <position position="1"/>
    </location>
</feature>
<proteinExistence type="predicted"/>
<gene>
    <name evidence="1" type="ORF">LCGC14_3120800</name>
</gene>
<accession>A0A0F8Y9V2</accession>
<name>A0A0F8Y9V2_9ZZZZ</name>
<organism evidence="1">
    <name type="scientific">marine sediment metagenome</name>
    <dbReference type="NCBI Taxonomy" id="412755"/>
    <lineage>
        <taxon>unclassified sequences</taxon>
        <taxon>metagenomes</taxon>
        <taxon>ecological metagenomes</taxon>
    </lineage>
</organism>
<reference evidence="1" key="1">
    <citation type="journal article" date="2015" name="Nature">
        <title>Complex archaea that bridge the gap between prokaryotes and eukaryotes.</title>
        <authorList>
            <person name="Spang A."/>
            <person name="Saw J.H."/>
            <person name="Jorgensen S.L."/>
            <person name="Zaremba-Niedzwiedzka K."/>
            <person name="Martijn J."/>
            <person name="Lind A.E."/>
            <person name="van Eijk R."/>
            <person name="Schleper C."/>
            <person name="Guy L."/>
            <person name="Ettema T.J."/>
        </authorList>
    </citation>
    <scope>NUCLEOTIDE SEQUENCE</scope>
</reference>